<proteinExistence type="predicted"/>
<accession>A0A9W6T5E6</accession>
<protein>
    <submittedName>
        <fullName evidence="2">Unnamed protein product</fullName>
    </submittedName>
</protein>
<comment type="caution">
    <text evidence="2">The sequence shown here is derived from an EMBL/GenBank/DDBJ whole genome shotgun (WGS) entry which is preliminary data.</text>
</comment>
<feature type="compositionally biased region" description="Low complexity" evidence="1">
    <location>
        <begin position="162"/>
        <end position="176"/>
    </location>
</feature>
<feature type="region of interest" description="Disordered" evidence="1">
    <location>
        <begin position="100"/>
        <end position="138"/>
    </location>
</feature>
<name>A0A9W6T5E6_CANBO</name>
<dbReference type="EMBL" id="BSXN01002026">
    <property type="protein sequence ID" value="GME75330.1"/>
    <property type="molecule type" value="Genomic_DNA"/>
</dbReference>
<sequence>MVAVAHIHFIMLIKTTKKPIARGNGSAKPKTLSTASAIANIPKPVPEVKNVINKGYSETVKIPNYLQKTKINQNGTILSTKAPSSDGMTKMMRMNESKFPALPTQTSKPKIPRVNPVDTSMGQWGSGSSSSGLATSTTTSASASADDIFLNMNSLGQSLEHSSSVTSLNSNSSSSSGKKKKQKQVLFHIGIGS</sequence>
<evidence type="ECO:0000313" key="2">
    <source>
        <dbReference type="EMBL" id="GME75330.1"/>
    </source>
</evidence>
<organism evidence="2 3">
    <name type="scientific">Candida boidinii</name>
    <name type="common">Yeast</name>
    <dbReference type="NCBI Taxonomy" id="5477"/>
    <lineage>
        <taxon>Eukaryota</taxon>
        <taxon>Fungi</taxon>
        <taxon>Dikarya</taxon>
        <taxon>Ascomycota</taxon>
        <taxon>Saccharomycotina</taxon>
        <taxon>Pichiomycetes</taxon>
        <taxon>Pichiales</taxon>
        <taxon>Pichiaceae</taxon>
        <taxon>Ogataea</taxon>
        <taxon>Ogataea/Candida clade</taxon>
    </lineage>
</organism>
<feature type="compositionally biased region" description="Low complexity" evidence="1">
    <location>
        <begin position="126"/>
        <end position="138"/>
    </location>
</feature>
<evidence type="ECO:0000256" key="1">
    <source>
        <dbReference type="SAM" id="MobiDB-lite"/>
    </source>
</evidence>
<feature type="region of interest" description="Disordered" evidence="1">
    <location>
        <begin position="160"/>
        <end position="193"/>
    </location>
</feature>
<keyword evidence="3" id="KW-1185">Reference proteome</keyword>
<reference evidence="2" key="1">
    <citation type="submission" date="2023-04" db="EMBL/GenBank/DDBJ databases">
        <title>Candida boidinii NBRC 10035.</title>
        <authorList>
            <person name="Ichikawa N."/>
            <person name="Sato H."/>
            <person name="Tonouchi N."/>
        </authorList>
    </citation>
    <scope>NUCLEOTIDE SEQUENCE</scope>
    <source>
        <strain evidence="2">NBRC 10035</strain>
    </source>
</reference>
<dbReference type="Proteomes" id="UP001165120">
    <property type="component" value="Unassembled WGS sequence"/>
</dbReference>
<dbReference type="AlphaFoldDB" id="A0A9W6T5E6"/>
<evidence type="ECO:0000313" key="3">
    <source>
        <dbReference type="Proteomes" id="UP001165120"/>
    </source>
</evidence>
<gene>
    <name evidence="2" type="ORF">Cboi02_000474200</name>
</gene>